<dbReference type="EMBL" id="JADWDC010000130">
    <property type="protein sequence ID" value="MCC0179881.1"/>
    <property type="molecule type" value="Genomic_DNA"/>
</dbReference>
<sequence>MKIVQTISKAKFKVSTPNVAGSELELDFNPIIKEKNLSGEYVIIHWQGRPKGDREWGIYSSHNDSYRSFLGGKINWSSVELFQLNDKTTNTLPSAVLIVPESKVTCIDGKAIVGEVLLSDVG</sequence>
<organism evidence="1 2">
    <name type="scientific">Waterburya agarophytonicola KI4</name>
    <dbReference type="NCBI Taxonomy" id="2874699"/>
    <lineage>
        <taxon>Bacteria</taxon>
        <taxon>Bacillati</taxon>
        <taxon>Cyanobacteriota</taxon>
        <taxon>Cyanophyceae</taxon>
        <taxon>Pleurocapsales</taxon>
        <taxon>Hyellaceae</taxon>
        <taxon>Waterburya</taxon>
        <taxon>Waterburya agarophytonicola</taxon>
    </lineage>
</organism>
<accession>A0A964C0J7</accession>
<name>A0A964C0J7_9CYAN</name>
<reference evidence="1" key="1">
    <citation type="journal article" date="2021" name="Antonie Van Leeuwenhoek">
        <title>Draft genome and description of Waterburya agarophytonicola gen. nov. sp. nov. (Pleurocapsales, Cyanobacteria): a seaweed symbiont.</title>
        <authorList>
            <person name="Bonthond G."/>
            <person name="Shalygin S."/>
            <person name="Bayer T."/>
            <person name="Weinberger F."/>
        </authorList>
    </citation>
    <scope>NUCLEOTIDE SEQUENCE</scope>
    <source>
        <strain evidence="1">KI4</strain>
    </source>
</reference>
<gene>
    <name evidence="1" type="ORF">I4641_23370</name>
</gene>
<evidence type="ECO:0000313" key="2">
    <source>
        <dbReference type="Proteomes" id="UP000729733"/>
    </source>
</evidence>
<proteinExistence type="predicted"/>
<protein>
    <submittedName>
        <fullName evidence="1">Uncharacterized protein</fullName>
    </submittedName>
</protein>
<evidence type="ECO:0000313" key="1">
    <source>
        <dbReference type="EMBL" id="MCC0179881.1"/>
    </source>
</evidence>
<comment type="caution">
    <text evidence="1">The sequence shown here is derived from an EMBL/GenBank/DDBJ whole genome shotgun (WGS) entry which is preliminary data.</text>
</comment>
<keyword evidence="2" id="KW-1185">Reference proteome</keyword>
<dbReference type="Proteomes" id="UP000729733">
    <property type="component" value="Unassembled WGS sequence"/>
</dbReference>
<dbReference type="AlphaFoldDB" id="A0A964C0J7"/>